<feature type="region of interest" description="Disordered" evidence="1">
    <location>
        <begin position="1"/>
        <end position="29"/>
    </location>
</feature>
<comment type="caution">
    <text evidence="3">The sequence shown here is derived from an EMBL/GenBank/DDBJ whole genome shotgun (WGS) entry which is preliminary data.</text>
</comment>
<evidence type="ECO:0000259" key="2">
    <source>
        <dbReference type="PROSITE" id="PS51792"/>
    </source>
</evidence>
<sequence length="153" mass="17002">MPAQDAPLNSRRRLPTVPQPRARPLSRPLPPIPKPLSCKQCKTCITSYNAVLADIPPESRSFRGFSGKASLFTETYNVTLLPAKVQLMQTGAHLLAEITCTTCTAYLGYKILRAFEKTESWKESRFLLELAELENPYRPDAIGLDSSDSEDSS</sequence>
<name>A0AAD7ERE3_9AGAR</name>
<dbReference type="InterPro" id="IPR034751">
    <property type="entry name" value="Yippee"/>
</dbReference>
<evidence type="ECO:0000313" key="3">
    <source>
        <dbReference type="EMBL" id="KAJ7346649.1"/>
    </source>
</evidence>
<evidence type="ECO:0000256" key="1">
    <source>
        <dbReference type="SAM" id="MobiDB-lite"/>
    </source>
</evidence>
<dbReference type="InterPro" id="IPR039058">
    <property type="entry name" value="Yippee_fam"/>
</dbReference>
<evidence type="ECO:0000313" key="4">
    <source>
        <dbReference type="Proteomes" id="UP001218218"/>
    </source>
</evidence>
<accession>A0AAD7ERE3</accession>
<proteinExistence type="predicted"/>
<dbReference type="EMBL" id="JARIHO010000020">
    <property type="protein sequence ID" value="KAJ7346649.1"/>
    <property type="molecule type" value="Genomic_DNA"/>
</dbReference>
<gene>
    <name evidence="3" type="ORF">DFH08DRAFT_868933</name>
</gene>
<dbReference type="PANTHER" id="PTHR13848">
    <property type="entry name" value="PROTEIN YIPPEE-LIKE CG15309-RELATED"/>
    <property type="match status" value="1"/>
</dbReference>
<reference evidence="3" key="1">
    <citation type="submission" date="2023-03" db="EMBL/GenBank/DDBJ databases">
        <title>Massive genome expansion in bonnet fungi (Mycena s.s.) driven by repeated elements and novel gene families across ecological guilds.</title>
        <authorList>
            <consortium name="Lawrence Berkeley National Laboratory"/>
            <person name="Harder C.B."/>
            <person name="Miyauchi S."/>
            <person name="Viragh M."/>
            <person name="Kuo A."/>
            <person name="Thoen E."/>
            <person name="Andreopoulos B."/>
            <person name="Lu D."/>
            <person name="Skrede I."/>
            <person name="Drula E."/>
            <person name="Henrissat B."/>
            <person name="Morin E."/>
            <person name="Kohler A."/>
            <person name="Barry K."/>
            <person name="LaButti K."/>
            <person name="Morin E."/>
            <person name="Salamov A."/>
            <person name="Lipzen A."/>
            <person name="Mereny Z."/>
            <person name="Hegedus B."/>
            <person name="Baldrian P."/>
            <person name="Stursova M."/>
            <person name="Weitz H."/>
            <person name="Taylor A."/>
            <person name="Grigoriev I.V."/>
            <person name="Nagy L.G."/>
            <person name="Martin F."/>
            <person name="Kauserud H."/>
        </authorList>
    </citation>
    <scope>NUCLEOTIDE SEQUENCE</scope>
    <source>
        <strain evidence="3">CBHHK002</strain>
    </source>
</reference>
<dbReference type="AlphaFoldDB" id="A0AAD7ERE3"/>
<keyword evidence="4" id="KW-1185">Reference proteome</keyword>
<feature type="domain" description="Yippee" evidence="2">
    <location>
        <begin position="34"/>
        <end position="137"/>
    </location>
</feature>
<dbReference type="PROSITE" id="PS51792">
    <property type="entry name" value="YIPPEE"/>
    <property type="match status" value="1"/>
</dbReference>
<protein>
    <recommendedName>
        <fullName evidence="2">Yippee domain-containing protein</fullName>
    </recommendedName>
</protein>
<dbReference type="Proteomes" id="UP001218218">
    <property type="component" value="Unassembled WGS sequence"/>
</dbReference>
<organism evidence="3 4">
    <name type="scientific">Mycena albidolilacea</name>
    <dbReference type="NCBI Taxonomy" id="1033008"/>
    <lineage>
        <taxon>Eukaryota</taxon>
        <taxon>Fungi</taxon>
        <taxon>Dikarya</taxon>
        <taxon>Basidiomycota</taxon>
        <taxon>Agaricomycotina</taxon>
        <taxon>Agaricomycetes</taxon>
        <taxon>Agaricomycetidae</taxon>
        <taxon>Agaricales</taxon>
        <taxon>Marasmiineae</taxon>
        <taxon>Mycenaceae</taxon>
        <taxon>Mycena</taxon>
    </lineage>
</organism>